<proteinExistence type="inferred from homology"/>
<dbReference type="InterPro" id="IPR036514">
    <property type="entry name" value="SGNH_hydro_sf"/>
</dbReference>
<dbReference type="EMBL" id="JBHSDT010000004">
    <property type="protein sequence ID" value="MFC4402547.1"/>
    <property type="molecule type" value="Genomic_DNA"/>
</dbReference>
<dbReference type="Proteomes" id="UP001595882">
    <property type="component" value="Unassembled WGS sequence"/>
</dbReference>
<keyword evidence="2" id="KW-0378">Hydrolase</keyword>
<protein>
    <recommendedName>
        <fullName evidence="6">SGNH hydrolase-type esterase domain-containing protein</fullName>
    </recommendedName>
</protein>
<accession>A0ABV8WSH6</accession>
<evidence type="ECO:0000256" key="2">
    <source>
        <dbReference type="ARBA" id="ARBA00022801"/>
    </source>
</evidence>
<comment type="caution">
    <text evidence="4">The sequence shown here is derived from an EMBL/GenBank/DDBJ whole genome shotgun (WGS) entry which is preliminary data.</text>
</comment>
<organism evidence="4 5">
    <name type="scientific">Gracilibacillus xinjiangensis</name>
    <dbReference type="NCBI Taxonomy" id="1193282"/>
    <lineage>
        <taxon>Bacteria</taxon>
        <taxon>Bacillati</taxon>
        <taxon>Bacillota</taxon>
        <taxon>Bacilli</taxon>
        <taxon>Bacillales</taxon>
        <taxon>Bacillaceae</taxon>
        <taxon>Gracilibacillus</taxon>
    </lineage>
</organism>
<evidence type="ECO:0000256" key="1">
    <source>
        <dbReference type="ARBA" id="ARBA00008668"/>
    </source>
</evidence>
<dbReference type="RefSeq" id="WP_390250242.1">
    <property type="nucleotide sequence ID" value="NZ_JBHSDT010000004.1"/>
</dbReference>
<dbReference type="Gene3D" id="3.40.50.1110">
    <property type="entry name" value="SGNH hydrolase"/>
    <property type="match status" value="1"/>
</dbReference>
<sequence>MKKISIILIVSCMLVAAGNINAIQADAASESESYYISSNHSGSNFETIDRGEEGLENMTAHNNEHTDGFGAPLNFSTSSTKEPKTWKFDFGSAENVTNGYISVPSDLAYTKENGYGFLGLGPDGYKEDNRSDGFVMQKGQEIKLQNVSKPHPKNAKHDAVAVTDPGMPIRFAVNVPPNTYYKVKVTLTGADQNKDAIVNLFSEKRRFHLTERVIPAGTSLTYEFNVNVQNTYSKVTGTYEDTMLNIAVSGENAAISSARIQQKKHGKTLWVLGDSTVNDQLAPLPYFRLQNYSGVGQALSKYVGPEIAVSNHAESGLNAYSSKPHFDQFKERIKPGDSVFFEFGHNHKSDGPEGYYNGISYYYDYVRDKGANFIVVGPVDRHRAYQYDPATNTWTSTLEGFSAIGKQYVEEKVAAGAENIAFVDLNAPSLAWFSELCEILGRKASSTDYYFRAIQGGEVDGTHPNDAGVDHFAKMFIDGANAIIKDDPATPQAKVLADVLEGARDEMPYIVPSSITDLGPAPNSAYPEPYEAQANEYPLAIDNVELEEDGNILSMSVTKQGDLSTYGRGIVEVYTANEELKGTAYANEQIDNTLEDTQTVTFTTDLTVNASDGDKLKAYIMGFEDKPGYPLTDDQLSEFYIR</sequence>
<dbReference type="SUPFAM" id="SSF52266">
    <property type="entry name" value="SGNH hydrolase"/>
    <property type="match status" value="1"/>
</dbReference>
<name>A0ABV8WSH6_9BACI</name>
<comment type="similarity">
    <text evidence="1">Belongs to the 'GDSL' lipolytic enzyme family.</text>
</comment>
<dbReference type="InterPro" id="IPR037459">
    <property type="entry name" value="RhgT-like"/>
</dbReference>
<reference evidence="5" key="1">
    <citation type="journal article" date="2019" name="Int. J. Syst. Evol. Microbiol.">
        <title>The Global Catalogue of Microorganisms (GCM) 10K type strain sequencing project: providing services to taxonomists for standard genome sequencing and annotation.</title>
        <authorList>
            <consortium name="The Broad Institute Genomics Platform"/>
            <consortium name="The Broad Institute Genome Sequencing Center for Infectious Disease"/>
            <person name="Wu L."/>
            <person name="Ma J."/>
        </authorList>
    </citation>
    <scope>NUCLEOTIDE SEQUENCE [LARGE SCALE GENOMIC DNA]</scope>
    <source>
        <strain evidence="5">CCUG 37865</strain>
    </source>
</reference>
<feature type="chain" id="PRO_5045731146" description="SGNH hydrolase-type esterase domain-containing protein" evidence="3">
    <location>
        <begin position="28"/>
        <end position="642"/>
    </location>
</feature>
<keyword evidence="3" id="KW-0732">Signal</keyword>
<dbReference type="PANTHER" id="PTHR43695">
    <property type="entry name" value="PUTATIVE (AFU_ORTHOLOGUE AFUA_2G17250)-RELATED"/>
    <property type="match status" value="1"/>
</dbReference>
<dbReference type="PANTHER" id="PTHR43695:SF1">
    <property type="entry name" value="RHAMNOGALACTURONAN ACETYLESTERASE"/>
    <property type="match status" value="1"/>
</dbReference>
<gene>
    <name evidence="4" type="ORF">ACFOY7_05625</name>
</gene>
<evidence type="ECO:0000313" key="4">
    <source>
        <dbReference type="EMBL" id="MFC4402547.1"/>
    </source>
</evidence>
<dbReference type="InterPro" id="IPR008979">
    <property type="entry name" value="Galactose-bd-like_sf"/>
</dbReference>
<evidence type="ECO:0000313" key="5">
    <source>
        <dbReference type="Proteomes" id="UP001595882"/>
    </source>
</evidence>
<evidence type="ECO:0000256" key="3">
    <source>
        <dbReference type="SAM" id="SignalP"/>
    </source>
</evidence>
<feature type="signal peptide" evidence="3">
    <location>
        <begin position="1"/>
        <end position="27"/>
    </location>
</feature>
<keyword evidence="5" id="KW-1185">Reference proteome</keyword>
<dbReference type="SUPFAM" id="SSF49785">
    <property type="entry name" value="Galactose-binding domain-like"/>
    <property type="match status" value="1"/>
</dbReference>
<evidence type="ECO:0008006" key="6">
    <source>
        <dbReference type="Google" id="ProtNLM"/>
    </source>
</evidence>
<dbReference type="Gene3D" id="2.60.120.430">
    <property type="entry name" value="Galactose-binding lectin"/>
    <property type="match status" value="1"/>
</dbReference>